<sequence length="353" mass="41323">MEYKCNVCNYASYDKFNYERHLKSKKHNEKVNKDTNHTQIIPISYPNHTELNEDTCQFCKKTFSNSSSLARHRKACNKQQELIQKYENMLKAQDIELKELKNKINIITESHEAEISKLNELLKKEMRNKNTEIDAKIDLLKSREDLIATLRSENHNLRTLLNNAGSVIQTSVSTLSYIVKNYTNAPALTPIPDLPKLHYDMTDLEFVDQLILEHRHKTLTAYIGDMIAKVYKKEDPKQQSIWNSDTSRLTYIIREIMHNQNLDWRVDKKGLKTSKYLIEPVLDYIEECIVKYMKKTKAASRTDSTSQAVKIMNNFTDANQILQMIEDKVLEEDILKYLAPRLYIVKNEELLAE</sequence>
<dbReference type="SMART" id="SM00355">
    <property type="entry name" value="ZnF_C2H2"/>
    <property type="match status" value="2"/>
</dbReference>
<name>A0A7D3UVL7_9VIRU</name>
<protein>
    <submittedName>
        <fullName evidence="4">Zinc finger C2H2-type protein</fullName>
    </submittedName>
</protein>
<evidence type="ECO:0000259" key="3">
    <source>
        <dbReference type="PROSITE" id="PS50157"/>
    </source>
</evidence>
<dbReference type="Pfam" id="PF00096">
    <property type="entry name" value="zf-C2H2"/>
    <property type="match status" value="1"/>
</dbReference>
<keyword evidence="1" id="KW-0862">Zinc</keyword>
<dbReference type="EMBL" id="MT418681">
    <property type="protein sequence ID" value="QKF94891.1"/>
    <property type="molecule type" value="Genomic_DNA"/>
</dbReference>
<dbReference type="InterPro" id="IPR013087">
    <property type="entry name" value="Znf_C2H2_type"/>
</dbReference>
<evidence type="ECO:0000256" key="1">
    <source>
        <dbReference type="PROSITE-ProRule" id="PRU00042"/>
    </source>
</evidence>
<keyword evidence="1" id="KW-0479">Metal-binding</keyword>
<dbReference type="PROSITE" id="PS50157">
    <property type="entry name" value="ZINC_FINGER_C2H2_2"/>
    <property type="match status" value="1"/>
</dbReference>
<accession>A0A7D3UVL7</accession>
<feature type="coiled-coil region" evidence="2">
    <location>
        <begin position="69"/>
        <end position="143"/>
    </location>
</feature>
<dbReference type="Gene3D" id="3.30.160.60">
    <property type="entry name" value="Classic Zinc Finger"/>
    <property type="match status" value="1"/>
</dbReference>
<reference evidence="4" key="1">
    <citation type="submission" date="2020-04" db="EMBL/GenBank/DDBJ databases">
        <title>Advantages and limits of metagenomic assembly and binning of a giant virus.</title>
        <authorList>
            <person name="Schulz F."/>
            <person name="Andreani J."/>
            <person name="Francis R."/>
            <person name="Boudjemaa H."/>
            <person name="Bou Khalil J.Y."/>
            <person name="Lee J."/>
            <person name="La Scola B."/>
            <person name="Woyke T."/>
        </authorList>
    </citation>
    <scope>NUCLEOTIDE SEQUENCE</scope>
    <source>
        <strain evidence="4">FV2/VV64</strain>
    </source>
</reference>
<dbReference type="GO" id="GO:0008270">
    <property type="term" value="F:zinc ion binding"/>
    <property type="evidence" value="ECO:0007669"/>
    <property type="project" value="UniProtKB-KW"/>
</dbReference>
<feature type="domain" description="C2H2-type" evidence="3">
    <location>
        <begin position="54"/>
        <end position="81"/>
    </location>
</feature>
<gene>
    <name evidence="4" type="ORF">Fadolivirus_2_5</name>
</gene>
<evidence type="ECO:0000313" key="4">
    <source>
        <dbReference type="EMBL" id="QKF94891.1"/>
    </source>
</evidence>
<evidence type="ECO:0000256" key="2">
    <source>
        <dbReference type="SAM" id="Coils"/>
    </source>
</evidence>
<organism evidence="4">
    <name type="scientific">Fadolivirus 2</name>
    <dbReference type="NCBI Taxonomy" id="2740747"/>
    <lineage>
        <taxon>Viruses</taxon>
        <taxon>Varidnaviria</taxon>
        <taxon>Bamfordvirae</taxon>
        <taxon>Nucleocytoviricota</taxon>
        <taxon>Megaviricetes</taxon>
        <taxon>Imitervirales</taxon>
        <taxon>Mimiviridae</taxon>
        <taxon>Klosneuvirinae</taxon>
        <taxon>Fadolivirus</taxon>
    </lineage>
</organism>
<dbReference type="SUPFAM" id="SSF57667">
    <property type="entry name" value="beta-beta-alpha zinc fingers"/>
    <property type="match status" value="1"/>
</dbReference>
<keyword evidence="2" id="KW-0175">Coiled coil</keyword>
<proteinExistence type="predicted"/>
<keyword evidence="1" id="KW-0863">Zinc-finger</keyword>
<dbReference type="InterPro" id="IPR036236">
    <property type="entry name" value="Znf_C2H2_sf"/>
</dbReference>